<dbReference type="EMBL" id="WUQX01000001">
    <property type="protein sequence ID" value="MXP78904.1"/>
    <property type="molecule type" value="Genomic_DNA"/>
</dbReference>
<evidence type="ECO:0000259" key="1">
    <source>
        <dbReference type="Pfam" id="PF00535"/>
    </source>
</evidence>
<keyword evidence="3" id="KW-1185">Reference proteome</keyword>
<dbReference type="PANTHER" id="PTHR43630">
    <property type="entry name" value="POLY-BETA-1,6-N-ACETYL-D-GLUCOSAMINE SYNTHASE"/>
    <property type="match status" value="1"/>
</dbReference>
<comment type="caution">
    <text evidence="2">The sequence shown here is derived from an EMBL/GenBank/DDBJ whole genome shotgun (WGS) entry which is preliminary data.</text>
</comment>
<reference evidence="2 3" key="1">
    <citation type="submission" date="2019-12" db="EMBL/GenBank/DDBJ databases">
        <title>Sporaefaciens musculi gen. nov., sp. nov., a novel bacterium isolated from the caecum of an obese mouse.</title>
        <authorList>
            <person name="Rasmussen T.S."/>
            <person name="Streidl T."/>
            <person name="Hitch T.C.A."/>
            <person name="Wortmann E."/>
            <person name="Deptula P."/>
            <person name="Hansen M."/>
            <person name="Nielsen D.S."/>
            <person name="Clavel T."/>
            <person name="Vogensen F.K."/>
        </authorList>
    </citation>
    <scope>NUCLEOTIDE SEQUENCE [LARGE SCALE GENOMIC DNA]</scope>
    <source>
        <strain evidence="2 3">WCA-9-b2</strain>
    </source>
</reference>
<dbReference type="PANTHER" id="PTHR43630:SF2">
    <property type="entry name" value="GLYCOSYLTRANSFERASE"/>
    <property type="match status" value="1"/>
</dbReference>
<dbReference type="InterPro" id="IPR001173">
    <property type="entry name" value="Glyco_trans_2-like"/>
</dbReference>
<name>A0A7X3MM06_9FIRM</name>
<sequence length="201" mass="23876">MDIILTISLLASNRRESLERCLDSLKPLLVKIPSELIIVFTGTDEKVLEIAQKYTPQVITFEWCDDFSAARNIGLKAAQGEWFLYLDDDEWFDDVEEICQFFLSGEYKHYHSAHYIQRNYENWNGTKYSDFSAFRMVQRYPESRFQGAIHEELVPRIEPCKYLQTCVHHYGYVKDAENRNIQKHPEIFPCFYKLLRVIQSR</sequence>
<gene>
    <name evidence="2" type="ORF">GN277_27300</name>
</gene>
<dbReference type="Proteomes" id="UP000460412">
    <property type="component" value="Unassembled WGS sequence"/>
</dbReference>
<organism evidence="2 3">
    <name type="scientific">Sporofaciens musculi</name>
    <dbReference type="NCBI Taxonomy" id="2681861"/>
    <lineage>
        <taxon>Bacteria</taxon>
        <taxon>Bacillati</taxon>
        <taxon>Bacillota</taxon>
        <taxon>Clostridia</taxon>
        <taxon>Lachnospirales</taxon>
        <taxon>Lachnospiraceae</taxon>
        <taxon>Sporofaciens</taxon>
    </lineage>
</organism>
<dbReference type="GO" id="GO:0016740">
    <property type="term" value="F:transferase activity"/>
    <property type="evidence" value="ECO:0007669"/>
    <property type="project" value="UniProtKB-KW"/>
</dbReference>
<dbReference type="InterPro" id="IPR029044">
    <property type="entry name" value="Nucleotide-diphossugar_trans"/>
</dbReference>
<dbReference type="SUPFAM" id="SSF53448">
    <property type="entry name" value="Nucleotide-diphospho-sugar transferases"/>
    <property type="match status" value="1"/>
</dbReference>
<feature type="domain" description="Glycosyltransferase 2-like" evidence="1">
    <location>
        <begin position="12"/>
        <end position="127"/>
    </location>
</feature>
<dbReference type="AlphaFoldDB" id="A0A7X3MM06"/>
<protein>
    <submittedName>
        <fullName evidence="2">Glycosyltransferase</fullName>
    </submittedName>
</protein>
<evidence type="ECO:0000313" key="3">
    <source>
        <dbReference type="Proteomes" id="UP000460412"/>
    </source>
</evidence>
<evidence type="ECO:0000313" key="2">
    <source>
        <dbReference type="EMBL" id="MXP78904.1"/>
    </source>
</evidence>
<proteinExistence type="predicted"/>
<dbReference type="Gene3D" id="3.90.550.10">
    <property type="entry name" value="Spore Coat Polysaccharide Biosynthesis Protein SpsA, Chain A"/>
    <property type="match status" value="1"/>
</dbReference>
<dbReference type="RefSeq" id="WP_159756179.1">
    <property type="nucleotide sequence ID" value="NZ_WUQX01000001.1"/>
</dbReference>
<accession>A0A7X3MM06</accession>
<dbReference type="Pfam" id="PF00535">
    <property type="entry name" value="Glycos_transf_2"/>
    <property type="match status" value="1"/>
</dbReference>
<keyword evidence="2" id="KW-0808">Transferase</keyword>